<keyword evidence="6" id="KW-1185">Reference proteome</keyword>
<feature type="active site" description="Nucleophile" evidence="3">
    <location>
        <position position="279"/>
    </location>
</feature>
<feature type="domain" description="GH26" evidence="4">
    <location>
        <begin position="1"/>
        <end position="339"/>
    </location>
</feature>
<evidence type="ECO:0000256" key="3">
    <source>
        <dbReference type="PROSITE-ProRule" id="PRU01100"/>
    </source>
</evidence>
<evidence type="ECO:0000313" key="5">
    <source>
        <dbReference type="EMBL" id="QJT02888.1"/>
    </source>
</evidence>
<name>A0A6M4WS10_9ACTN</name>
<sequence>MFRFLRSFRSHRSHCSLRSLRAPLTALLVACALLAGPACVPVGRGVGAPPGAFGAYVGYDDAGVRRIAALDGWLGAATPRVGHAYLPGDRWSNIEGAPGYLEYWARWRQERADRMFVLNVPMLERTEERVSDQGVRDELRRGARGDYDEHFRVLARRLVALGVPDAVLVVGWEMNGITYTHRCGPDPEAWKRYWGRIVDAMRSVDGGQRFRFEFTPSRGLDAVPWNECYPGDRYVDVIGMDAYDQPHGMSFEDQVAEPYGLAAHVRFAQAHGKPVSFPEWGLYRNGDNPAYVRGMLTWFAEHRPLYQTISDYCPHGVWRCSGNPRSSAVYRSLVGGPFG</sequence>
<keyword evidence="1 3" id="KW-0378">Hydrolase</keyword>
<dbReference type="PROSITE" id="PS51764">
    <property type="entry name" value="GH26"/>
    <property type="match status" value="1"/>
</dbReference>
<evidence type="ECO:0000259" key="4">
    <source>
        <dbReference type="PROSITE" id="PS51764"/>
    </source>
</evidence>
<evidence type="ECO:0000313" key="6">
    <source>
        <dbReference type="Proteomes" id="UP000502665"/>
    </source>
</evidence>
<dbReference type="InterPro" id="IPR022790">
    <property type="entry name" value="GH26_dom"/>
</dbReference>
<proteinExistence type="inferred from homology"/>
<dbReference type="Proteomes" id="UP000502665">
    <property type="component" value="Chromosome"/>
</dbReference>
<evidence type="ECO:0000256" key="1">
    <source>
        <dbReference type="ARBA" id="ARBA00022801"/>
    </source>
</evidence>
<protein>
    <recommendedName>
        <fullName evidence="4">GH26 domain-containing protein</fullName>
    </recommendedName>
</protein>
<dbReference type="AlphaFoldDB" id="A0A6M4WS10"/>
<dbReference type="Pfam" id="PF02156">
    <property type="entry name" value="Glyco_hydro_26"/>
    <property type="match status" value="1"/>
</dbReference>
<dbReference type="RefSeq" id="WP_171398372.1">
    <property type="nucleotide sequence ID" value="NZ_CP049838.1"/>
</dbReference>
<dbReference type="SUPFAM" id="SSF51445">
    <property type="entry name" value="(Trans)glycosidases"/>
    <property type="match status" value="1"/>
</dbReference>
<comment type="similarity">
    <text evidence="3">Belongs to the glycosyl hydrolase 26 family.</text>
</comment>
<evidence type="ECO:0000256" key="2">
    <source>
        <dbReference type="ARBA" id="ARBA00023295"/>
    </source>
</evidence>
<dbReference type="Gene3D" id="3.20.20.80">
    <property type="entry name" value="Glycosidases"/>
    <property type="match status" value="1"/>
</dbReference>
<reference evidence="5" key="1">
    <citation type="submission" date="2020-03" db="EMBL/GenBank/DDBJ databases">
        <title>Molecular networking-based the target discovery of potent antiproliferative macrolactams: 5/6/7/16 polycyclic ansamycins and glycosylated trienomycin from Streptomyces cacaoi subsp. asoensis.</title>
        <authorList>
            <person name="Liu L.-L."/>
        </authorList>
    </citation>
    <scope>NUCLEOTIDE SEQUENCE [LARGE SCALE GENOMIC DNA]</scope>
    <source>
        <strain evidence="5">H2S5</strain>
    </source>
</reference>
<dbReference type="GO" id="GO:0004553">
    <property type="term" value="F:hydrolase activity, hydrolyzing O-glycosyl compounds"/>
    <property type="evidence" value="ECO:0007669"/>
    <property type="project" value="InterPro"/>
</dbReference>
<gene>
    <name evidence="5" type="ORF">G9272_23485</name>
</gene>
<dbReference type="EMBL" id="CP049838">
    <property type="protein sequence ID" value="QJT02888.1"/>
    <property type="molecule type" value="Genomic_DNA"/>
</dbReference>
<dbReference type="InterPro" id="IPR017853">
    <property type="entry name" value="GH"/>
</dbReference>
<accession>A0A6M4WS10</accession>
<keyword evidence="2 3" id="KW-0326">Glycosidase</keyword>
<feature type="active site" description="Proton donor" evidence="3">
    <location>
        <position position="173"/>
    </location>
</feature>
<organism evidence="5 6">
    <name type="scientific">Streptomyces asoensis</name>
    <dbReference type="NCBI Taxonomy" id="249586"/>
    <lineage>
        <taxon>Bacteria</taxon>
        <taxon>Bacillati</taxon>
        <taxon>Actinomycetota</taxon>
        <taxon>Actinomycetes</taxon>
        <taxon>Kitasatosporales</taxon>
        <taxon>Streptomycetaceae</taxon>
        <taxon>Streptomyces</taxon>
    </lineage>
</organism>